<comment type="caution">
    <text evidence="2">The sequence shown here is derived from an EMBL/GenBank/DDBJ whole genome shotgun (WGS) entry which is preliminary data.</text>
</comment>
<gene>
    <name evidence="2" type="ORF">GCM10022210_10700</name>
</gene>
<evidence type="ECO:0000256" key="1">
    <source>
        <dbReference type="SAM" id="Phobius"/>
    </source>
</evidence>
<name>A0ABP7PE82_9SPHI</name>
<keyword evidence="1" id="KW-0812">Transmembrane</keyword>
<accession>A0ABP7PE82</accession>
<feature type="transmembrane region" description="Helical" evidence="1">
    <location>
        <begin position="150"/>
        <end position="173"/>
    </location>
</feature>
<evidence type="ECO:0000313" key="3">
    <source>
        <dbReference type="Proteomes" id="UP001500742"/>
    </source>
</evidence>
<dbReference type="EMBL" id="BAAAZC010000007">
    <property type="protein sequence ID" value="GAA3964216.1"/>
    <property type="molecule type" value="Genomic_DNA"/>
</dbReference>
<protein>
    <submittedName>
        <fullName evidence="2">Uncharacterized protein</fullName>
    </submittedName>
</protein>
<feature type="transmembrane region" description="Helical" evidence="1">
    <location>
        <begin position="43"/>
        <end position="69"/>
    </location>
</feature>
<keyword evidence="1" id="KW-0472">Membrane</keyword>
<organism evidence="2 3">
    <name type="scientific">Mucilaginibacter dorajii</name>
    <dbReference type="NCBI Taxonomy" id="692994"/>
    <lineage>
        <taxon>Bacteria</taxon>
        <taxon>Pseudomonadati</taxon>
        <taxon>Bacteroidota</taxon>
        <taxon>Sphingobacteriia</taxon>
        <taxon>Sphingobacteriales</taxon>
        <taxon>Sphingobacteriaceae</taxon>
        <taxon>Mucilaginibacter</taxon>
    </lineage>
</organism>
<dbReference type="PANTHER" id="PTHR43044">
    <property type="match status" value="1"/>
</dbReference>
<evidence type="ECO:0000313" key="2">
    <source>
        <dbReference type="EMBL" id="GAA3964216.1"/>
    </source>
</evidence>
<feature type="transmembrane region" description="Helical" evidence="1">
    <location>
        <begin position="89"/>
        <end position="109"/>
    </location>
</feature>
<dbReference type="Proteomes" id="UP001500742">
    <property type="component" value="Unassembled WGS sequence"/>
</dbReference>
<feature type="transmembrane region" description="Helical" evidence="1">
    <location>
        <begin position="116"/>
        <end position="138"/>
    </location>
</feature>
<keyword evidence="3" id="KW-1185">Reference proteome</keyword>
<proteinExistence type="predicted"/>
<reference evidence="3" key="1">
    <citation type="journal article" date="2019" name="Int. J. Syst. Evol. Microbiol.">
        <title>The Global Catalogue of Microorganisms (GCM) 10K type strain sequencing project: providing services to taxonomists for standard genome sequencing and annotation.</title>
        <authorList>
            <consortium name="The Broad Institute Genomics Platform"/>
            <consortium name="The Broad Institute Genome Sequencing Center for Infectious Disease"/>
            <person name="Wu L."/>
            <person name="Ma J."/>
        </authorList>
    </citation>
    <scope>NUCLEOTIDE SEQUENCE [LARGE SCALE GENOMIC DNA]</scope>
    <source>
        <strain evidence="3">JCM 16601</strain>
    </source>
</reference>
<feature type="transmembrane region" description="Helical" evidence="1">
    <location>
        <begin position="6"/>
        <end position="31"/>
    </location>
</feature>
<sequence>MLLNTMLNLIASSIFSGTIVITLCLVVVNLFKIKLAKIDKPTLIKAINTVLLLGAMIYALMWVTELFMAYYSGGEYEQYTFTNRFFGSYWWAALTLLIRSILLPQILWVGKLRRSFICTIIVISVWGIVNIPMTLIDIRVAGFNLWSNFYWWLINLGQLIFYGLILIAVYFILKRKKLTHSKQKFAGS</sequence>
<dbReference type="PANTHER" id="PTHR43044:SF2">
    <property type="entry name" value="POLYSULPHIDE REDUCTASE NRFD"/>
    <property type="match status" value="1"/>
</dbReference>
<keyword evidence="1" id="KW-1133">Transmembrane helix</keyword>